<sequence length="332" mass="37271">MQVIGEMFANEVRERETELLANAQADEERYRRRCGEQRFDDEGQLPVVYCDRGDPPVSRPISNHQLHSGVLRRANVLHNEEGGRDPDAAVCHSGCSISYDAKHSQGRGGMLLLLCNDTKKRQFGTLAKLRDTELGNSAEDNHMPFTVHASGVERVESVGPAISSGHGWCTSQYRIVRDDFIFPDSQEQNESAALGRLQHAIAQKSVARESLVPEFTAAKELAGKDLTDLDRYCLCCQLLHICTIVARRQLQDCSAEAQHLFASNFSNIMVVGEDPTSEEVENASMFYARLVVASSDKKWRWYTMRGRWSLHVLHVARLGLNALQNRSRVCLK</sequence>
<dbReference type="AlphaFoldDB" id="A0A2H6KG20"/>
<evidence type="ECO:0000313" key="2">
    <source>
        <dbReference type="Proteomes" id="UP000236319"/>
    </source>
</evidence>
<proteinExistence type="predicted"/>
<comment type="caution">
    <text evidence="1">The sequence shown here is derived from an EMBL/GenBank/DDBJ whole genome shotgun (WGS) entry which is preliminary data.</text>
</comment>
<dbReference type="EMBL" id="BDSA01000003">
    <property type="protein sequence ID" value="GBE61940.1"/>
    <property type="molecule type" value="Genomic_DNA"/>
</dbReference>
<dbReference type="VEuPathDB" id="PiroplasmaDB:BOVATA_034330"/>
<organism evidence="1 2">
    <name type="scientific">Babesia ovata</name>
    <dbReference type="NCBI Taxonomy" id="189622"/>
    <lineage>
        <taxon>Eukaryota</taxon>
        <taxon>Sar</taxon>
        <taxon>Alveolata</taxon>
        <taxon>Apicomplexa</taxon>
        <taxon>Aconoidasida</taxon>
        <taxon>Piroplasmida</taxon>
        <taxon>Babesiidae</taxon>
        <taxon>Babesia</taxon>
    </lineage>
</organism>
<accession>A0A2H6KG20</accession>
<dbReference type="RefSeq" id="XP_028868183.1">
    <property type="nucleotide sequence ID" value="XM_029012350.1"/>
</dbReference>
<name>A0A2H6KG20_9APIC</name>
<keyword evidence="2" id="KW-1185">Reference proteome</keyword>
<gene>
    <name evidence="1" type="ORF">BOVATA_034330</name>
</gene>
<protein>
    <submittedName>
        <fullName evidence="1">Uncharacterized protein</fullName>
    </submittedName>
</protein>
<reference evidence="1 2" key="1">
    <citation type="journal article" date="2017" name="BMC Genomics">
        <title>Whole-genome assembly of Babesia ovata and comparative genomics between closely related pathogens.</title>
        <authorList>
            <person name="Yamagishi J."/>
            <person name="Asada M."/>
            <person name="Hakimi H."/>
            <person name="Tanaka T.Q."/>
            <person name="Sugimoto C."/>
            <person name="Kawazu S."/>
        </authorList>
    </citation>
    <scope>NUCLEOTIDE SEQUENCE [LARGE SCALE GENOMIC DNA]</scope>
    <source>
        <strain evidence="1 2">Miyake</strain>
    </source>
</reference>
<dbReference type="OrthoDB" id="265776at2759"/>
<evidence type="ECO:0000313" key="1">
    <source>
        <dbReference type="EMBL" id="GBE61940.1"/>
    </source>
</evidence>
<dbReference type="GeneID" id="39875710"/>
<dbReference type="Proteomes" id="UP000236319">
    <property type="component" value="Unassembled WGS sequence"/>
</dbReference>